<feature type="compositionally biased region" description="Low complexity" evidence="1">
    <location>
        <begin position="497"/>
        <end position="510"/>
    </location>
</feature>
<organism evidence="3 4">
    <name type="scientific">[Candida] arabinofermentans NRRL YB-2248</name>
    <dbReference type="NCBI Taxonomy" id="983967"/>
    <lineage>
        <taxon>Eukaryota</taxon>
        <taxon>Fungi</taxon>
        <taxon>Dikarya</taxon>
        <taxon>Ascomycota</taxon>
        <taxon>Saccharomycotina</taxon>
        <taxon>Pichiomycetes</taxon>
        <taxon>Pichiales</taxon>
        <taxon>Pichiaceae</taxon>
        <taxon>Ogataea</taxon>
        <taxon>Ogataea/Candida clade</taxon>
    </lineage>
</organism>
<dbReference type="SUPFAM" id="SSF54236">
    <property type="entry name" value="Ubiquitin-like"/>
    <property type="match status" value="1"/>
</dbReference>
<dbReference type="GO" id="GO:0036503">
    <property type="term" value="P:ERAD pathway"/>
    <property type="evidence" value="ECO:0007669"/>
    <property type="project" value="TreeGrafter"/>
</dbReference>
<dbReference type="EMBL" id="KV453869">
    <property type="protein sequence ID" value="ODV83034.1"/>
    <property type="molecule type" value="Genomic_DNA"/>
</dbReference>
<dbReference type="PANTHER" id="PTHR46424">
    <property type="entry name" value="UBX DOMAIN-CONTAINING PROTEIN 4"/>
    <property type="match status" value="1"/>
</dbReference>
<accession>A0A1E4SU52</accession>
<dbReference type="CDD" id="cd01767">
    <property type="entry name" value="UBX"/>
    <property type="match status" value="1"/>
</dbReference>
<dbReference type="PANTHER" id="PTHR46424:SF1">
    <property type="entry name" value="UBX DOMAIN-CONTAINING PROTEIN 4"/>
    <property type="match status" value="1"/>
</dbReference>
<sequence>MSDASLERQETDSIEEIETIFEVDVSKAIQKSLSLDSPLLMLIKSESSPWFNTVYQYDLSHHVQELIRTSFVRLLITKESIDFSNFVALFPQFKALAGDCCVILFGGEVIEVLDDNLTGDLIDTRLKLVIDSLTGLRNKRVVDEQRRLAQQTSPSPSPSPAPQNTTDTSINTTTTTTATTTNTLPPTTNTPTPQSHSPVPVPVKKKFKTLKEESAEISAQKYRENVMKQRKQLKLDKERILKLMKQDRLEKSLESKTVKKNEPIHENIRNDTIKSMDEYLLQLKLFDGEVMKLKSPKTDTLLMVRERIIDQFEEYAQLPFKFFNTIERITYSSEDEIKTLEDLNLNKCTLILKPVDRFEVKEEGEVIGGGSFNWLKSTFEYLWGGSKKKSHEQQNQHQQQQQHNQEQELESHDSEIERNIGIDDEFSESDTETLYHSPDIRSLISMSDATPGGQDGSNTLHLNSSNSNFNLYGSLHSGFINDNTSGVIPNSNELSGSGRASPSFGVSSSSRFRLAVDRTPSYTEDRKVYNGNNLSLEDNNDKDKDLK</sequence>
<evidence type="ECO:0000256" key="1">
    <source>
        <dbReference type="SAM" id="MobiDB-lite"/>
    </source>
</evidence>
<dbReference type="Gene3D" id="3.10.20.90">
    <property type="entry name" value="Phosphatidylinositol 3-kinase Catalytic Subunit, Chain A, domain 1"/>
    <property type="match status" value="1"/>
</dbReference>
<evidence type="ECO:0000313" key="4">
    <source>
        <dbReference type="Proteomes" id="UP000094801"/>
    </source>
</evidence>
<evidence type="ECO:0000259" key="2">
    <source>
        <dbReference type="PROSITE" id="PS50033"/>
    </source>
</evidence>
<dbReference type="InterPro" id="IPR029071">
    <property type="entry name" value="Ubiquitin-like_domsf"/>
</dbReference>
<feature type="compositionally biased region" description="Basic and acidic residues" evidence="1">
    <location>
        <begin position="405"/>
        <end position="414"/>
    </location>
</feature>
<keyword evidence="4" id="KW-1185">Reference proteome</keyword>
<dbReference type="OrthoDB" id="2445133at2759"/>
<dbReference type="STRING" id="983967.A0A1E4SU52"/>
<feature type="region of interest" description="Disordered" evidence="1">
    <location>
        <begin position="387"/>
        <end position="414"/>
    </location>
</feature>
<dbReference type="Pfam" id="PF00789">
    <property type="entry name" value="UBX"/>
    <property type="match status" value="1"/>
</dbReference>
<dbReference type="PROSITE" id="PS50033">
    <property type="entry name" value="UBX"/>
    <property type="match status" value="1"/>
</dbReference>
<dbReference type="AlphaFoldDB" id="A0A1E4SU52"/>
<dbReference type="InterPro" id="IPR001012">
    <property type="entry name" value="UBX_dom"/>
</dbReference>
<dbReference type="Proteomes" id="UP000094801">
    <property type="component" value="Unassembled WGS sequence"/>
</dbReference>
<proteinExistence type="predicted"/>
<name>A0A1E4SU52_9ASCO</name>
<feature type="compositionally biased region" description="Low complexity" evidence="1">
    <location>
        <begin position="164"/>
        <end position="193"/>
    </location>
</feature>
<reference evidence="4" key="1">
    <citation type="submission" date="2016-04" db="EMBL/GenBank/DDBJ databases">
        <title>Comparative genomics of biotechnologically important yeasts.</title>
        <authorList>
            <consortium name="DOE Joint Genome Institute"/>
            <person name="Riley R."/>
            <person name="Haridas S."/>
            <person name="Wolfe K.H."/>
            <person name="Lopes M.R."/>
            <person name="Hittinger C.T."/>
            <person name="Goker M."/>
            <person name="Salamov A."/>
            <person name="Wisecaver J."/>
            <person name="Long T.M."/>
            <person name="Aerts A.L."/>
            <person name="Barry K."/>
            <person name="Choi C."/>
            <person name="Clum A."/>
            <person name="Coughlan A.Y."/>
            <person name="Deshpande S."/>
            <person name="Douglass A.P."/>
            <person name="Hanson S.J."/>
            <person name="Klenk H.-P."/>
            <person name="Labutti K."/>
            <person name="Lapidus A."/>
            <person name="Lindquist E."/>
            <person name="Lipzen A."/>
            <person name="Meier-Kolthoff J.P."/>
            <person name="Ohm R.A."/>
            <person name="Otillar R.P."/>
            <person name="Pangilinan J."/>
            <person name="Peng Y."/>
            <person name="Rokas A."/>
            <person name="Rosa C.A."/>
            <person name="Scheuner C."/>
            <person name="Sibirny A.A."/>
            <person name="Slot J.C."/>
            <person name="Stielow J.B."/>
            <person name="Sun H."/>
            <person name="Kurtzman C.P."/>
            <person name="Blackwell M."/>
            <person name="Grigoriev I.V."/>
            <person name="Jeffries T.W."/>
        </authorList>
    </citation>
    <scope>NUCLEOTIDE SEQUENCE [LARGE SCALE GENOMIC DNA]</scope>
    <source>
        <strain evidence="4">NRRL YB-2248</strain>
    </source>
</reference>
<dbReference type="Pfam" id="PF23187">
    <property type="entry name" value="UBX7_N"/>
    <property type="match status" value="1"/>
</dbReference>
<feature type="region of interest" description="Disordered" evidence="1">
    <location>
        <begin position="523"/>
        <end position="547"/>
    </location>
</feature>
<gene>
    <name evidence="3" type="ORF">CANARDRAFT_10010</name>
</gene>
<feature type="domain" description="UBX" evidence="2">
    <location>
        <begin position="274"/>
        <end position="353"/>
    </location>
</feature>
<feature type="compositionally biased region" description="Low complexity" evidence="1">
    <location>
        <begin position="393"/>
        <end position="404"/>
    </location>
</feature>
<feature type="region of interest" description="Disordered" evidence="1">
    <location>
        <begin position="490"/>
        <end position="510"/>
    </location>
</feature>
<dbReference type="GO" id="GO:0005783">
    <property type="term" value="C:endoplasmic reticulum"/>
    <property type="evidence" value="ECO:0007669"/>
    <property type="project" value="TreeGrafter"/>
</dbReference>
<feature type="region of interest" description="Disordered" evidence="1">
    <location>
        <begin position="146"/>
        <end position="202"/>
    </location>
</feature>
<evidence type="ECO:0000313" key="3">
    <source>
        <dbReference type="EMBL" id="ODV83034.1"/>
    </source>
</evidence>
<protein>
    <recommendedName>
        <fullName evidence="2">UBX domain-containing protein</fullName>
    </recommendedName>
</protein>